<feature type="transmembrane region" description="Helical" evidence="12">
    <location>
        <begin position="434"/>
        <end position="453"/>
    </location>
</feature>
<dbReference type="EC" id="2.4.1.-" evidence="12"/>
<sequence length="471" mass="53389">LIYLLGSILLRLCVSLAPYSGKGKPPMFGDYEAQRHWQEVTYNLPPTEWYVNSSHNNLGYWGLDYPPLTAYHSYVCGWIASHVNTEWISLGESHGFESDQHKVFMRCTVIVADIIVYYSAVWAIWRFSHKAFSNVGFILAMFYPGLILIDHGHFQYNCISLGLMLWAMVGFQRNYDVVGSIFFCLALNYKQMELYHALPVFCYLLGKSLKLPWGNIIKLFQLGIAVVLSFLLLWLPFLASLDNMGKVVARLFPFDRGLFEDKVANVWCAISPVIKVKQLMGQTSILRLCSLTTLLLSLPSCVHLLRHPNMRIFKLSMVNVSLIFFLFSFQVHEKSILISAVSALLLYGELPTYIVTGFLHMSGFSMLPLLAKDGLSTQLFTTSILFIFLSNFNQPNLNERKLSTNGLFRKLLCHVYVWVMMSLTIPPPPRYPDIFPVVNAIVSCGVFLAFGLVSHLHQFILPPPVGVASDV</sequence>
<evidence type="ECO:0000313" key="15">
    <source>
        <dbReference type="Proteomes" id="UP000007875"/>
    </source>
</evidence>
<dbReference type="PANTHER" id="PTHR12413">
    <property type="entry name" value="DOLICHYL GLYCOSYLTRANSFERASE"/>
    <property type="match status" value="1"/>
</dbReference>
<reference evidence="14" key="2">
    <citation type="submission" date="2025-08" db="UniProtKB">
        <authorList>
            <consortium name="Ensembl"/>
        </authorList>
    </citation>
    <scope>IDENTIFICATION</scope>
</reference>
<accession>H2Y782</accession>
<feature type="transmembrane region" description="Helical" evidence="12">
    <location>
        <begin position="219"/>
        <end position="241"/>
    </location>
</feature>
<dbReference type="GO" id="GO:0042281">
    <property type="term" value="F:dolichyl pyrophosphate Man9GlcNAc2 alpha-1,3-glucosyltransferase activity"/>
    <property type="evidence" value="ECO:0007669"/>
    <property type="project" value="UniProtKB-EC"/>
</dbReference>
<dbReference type="OMA" id="FQVPPMH"/>
<keyword evidence="6 12" id="KW-0812">Transmembrane</keyword>
<evidence type="ECO:0000256" key="12">
    <source>
        <dbReference type="RuleBase" id="RU363110"/>
    </source>
</evidence>
<dbReference type="HOGENOM" id="CLU_008110_3_0_1"/>
<dbReference type="GeneTree" id="ENSGT00940000153733"/>
<comment type="subcellular location">
    <subcellularLocation>
        <location evidence="1 12">Endoplasmic reticulum membrane</location>
        <topology evidence="1 12">Multi-pass membrane protein</topology>
    </subcellularLocation>
</comment>
<feature type="transmembrane region" description="Helical" evidence="12">
    <location>
        <begin position="375"/>
        <end position="391"/>
    </location>
</feature>
<feature type="transmembrane region" description="Helical" evidence="12">
    <location>
        <begin position="411"/>
        <end position="428"/>
    </location>
</feature>
<keyword evidence="4 12" id="KW-0328">Glycosyltransferase</keyword>
<proteinExistence type="inferred from homology"/>
<keyword evidence="13" id="KW-0732">Signal</keyword>
<feature type="transmembrane region" description="Helical" evidence="12">
    <location>
        <begin position="103"/>
        <end position="125"/>
    </location>
</feature>
<dbReference type="InParanoid" id="H2Y782"/>
<organism evidence="14 15">
    <name type="scientific">Ciona savignyi</name>
    <name type="common">Pacific transparent sea squirt</name>
    <dbReference type="NCBI Taxonomy" id="51511"/>
    <lineage>
        <taxon>Eukaryota</taxon>
        <taxon>Metazoa</taxon>
        <taxon>Chordata</taxon>
        <taxon>Tunicata</taxon>
        <taxon>Ascidiacea</taxon>
        <taxon>Phlebobranchia</taxon>
        <taxon>Cionidae</taxon>
        <taxon>Ciona</taxon>
    </lineage>
</organism>
<feature type="transmembrane region" description="Helical" evidence="12">
    <location>
        <begin position="131"/>
        <end position="149"/>
    </location>
</feature>
<comment type="similarity">
    <text evidence="3 12">Belongs to the ALG6/ALG8 glucosyltransferase family.</text>
</comment>
<feature type="chain" id="PRO_5003578069" description="Alpha-1,3-glucosyltransferase" evidence="13">
    <location>
        <begin position="24"/>
        <end position="471"/>
    </location>
</feature>
<comment type="pathway">
    <text evidence="2 12">Protein modification; protein glycosylation.</text>
</comment>
<evidence type="ECO:0000256" key="11">
    <source>
        <dbReference type="ARBA" id="ARBA00048950"/>
    </source>
</evidence>
<feature type="transmembrane region" description="Helical" evidence="12">
    <location>
        <begin position="336"/>
        <end position="355"/>
    </location>
</feature>
<dbReference type="InterPro" id="IPR004856">
    <property type="entry name" value="Glyco_trans_ALG6/ALG8"/>
</dbReference>
<protein>
    <recommendedName>
        <fullName evidence="12">Alpha-1,3-glucosyltransferase</fullName>
        <ecNumber evidence="12">2.4.1.-</ecNumber>
    </recommendedName>
</protein>
<keyword evidence="9 12" id="KW-0472">Membrane</keyword>
<evidence type="ECO:0000256" key="4">
    <source>
        <dbReference type="ARBA" id="ARBA00022676"/>
    </source>
</evidence>
<dbReference type="GO" id="GO:0005789">
    <property type="term" value="C:endoplasmic reticulum membrane"/>
    <property type="evidence" value="ECO:0007669"/>
    <property type="project" value="UniProtKB-SubCell"/>
</dbReference>
<dbReference type="AlphaFoldDB" id="H2Y782"/>
<comment type="catalytic activity">
    <reaction evidence="11">
        <text>an alpha-D-Man-(1-&gt;2)-alpha-D-Man-(1-&gt;2)-alpha-D-Man-(1-&gt;3)-[alpha-D-Man-(1-&gt;2)-alpha-D-Man-(1-&gt;3)-[alpha-D-Man-(1-&gt;2)-alpha-D-Man-(1-&gt;6)]-alpha-D-Man-(1-&gt;6)]-beta-D-Man-(1-&gt;4)-beta-D-GlcNAc-(1-&gt;4)-alpha-D-GlcNAc-diphospho-di-trans,poly-cis-dolichol + a di-trans,poly-cis-dolichyl beta-D-glucosyl phosphate = an alpha-D-Glc-(1-&gt;3)-alpha-D-Man-(1-&gt;2)-alpha-D-Man-(1-&gt;2)-alpha-D-Man-(1-&gt;3)-[alpha-D-Man-(1-&gt;2)-alpha-D-Man-(1-&gt;3)-[alpha-D-Man-(1-&gt;2)-alpha-D-Man-(1-&gt;6)]-alpha-D-Man-(1-&gt;6)]-beta-D-Man-(1-&gt;4)-beta-D-GlcNAc-(1-&gt;4)-alpha-D-GlcNAc-diphospho-di-trans,poly-cis-dolichol + a di-trans,poly-cis-dolichyl phosphate + H(+)</text>
        <dbReference type="Rhea" id="RHEA:30635"/>
        <dbReference type="Rhea" id="RHEA-COMP:19498"/>
        <dbReference type="Rhea" id="RHEA-COMP:19502"/>
        <dbReference type="Rhea" id="RHEA-COMP:19520"/>
        <dbReference type="Rhea" id="RHEA-COMP:19521"/>
        <dbReference type="ChEBI" id="CHEBI:15378"/>
        <dbReference type="ChEBI" id="CHEBI:57525"/>
        <dbReference type="ChEBI" id="CHEBI:57683"/>
        <dbReference type="ChEBI" id="CHEBI:132520"/>
        <dbReference type="ChEBI" id="CHEBI:132521"/>
        <dbReference type="EC" id="2.4.1.267"/>
    </reaction>
    <physiologicalReaction direction="left-to-right" evidence="11">
        <dbReference type="Rhea" id="RHEA:30636"/>
    </physiologicalReaction>
</comment>
<evidence type="ECO:0000256" key="8">
    <source>
        <dbReference type="ARBA" id="ARBA00022989"/>
    </source>
</evidence>
<dbReference type="PANTHER" id="PTHR12413:SF1">
    <property type="entry name" value="DOLICHYL PYROPHOSPHATE MAN9GLCNAC2 ALPHA-1,3-GLUCOSYLTRANSFERASE"/>
    <property type="match status" value="1"/>
</dbReference>
<evidence type="ECO:0000256" key="7">
    <source>
        <dbReference type="ARBA" id="ARBA00022824"/>
    </source>
</evidence>
<keyword evidence="7 12" id="KW-0256">Endoplasmic reticulum</keyword>
<reference evidence="15" key="1">
    <citation type="submission" date="2003-08" db="EMBL/GenBank/DDBJ databases">
        <authorList>
            <person name="Birren B."/>
            <person name="Nusbaum C."/>
            <person name="Abebe A."/>
            <person name="Abouelleil A."/>
            <person name="Adekoya E."/>
            <person name="Ait-zahra M."/>
            <person name="Allen N."/>
            <person name="Allen T."/>
            <person name="An P."/>
            <person name="Anderson M."/>
            <person name="Anderson S."/>
            <person name="Arachchi H."/>
            <person name="Armbruster J."/>
            <person name="Bachantsang P."/>
            <person name="Baldwin J."/>
            <person name="Barry A."/>
            <person name="Bayul T."/>
            <person name="Blitshsteyn B."/>
            <person name="Bloom T."/>
            <person name="Blye J."/>
            <person name="Boguslavskiy L."/>
            <person name="Borowsky M."/>
            <person name="Boukhgalter B."/>
            <person name="Brunache A."/>
            <person name="Butler J."/>
            <person name="Calixte N."/>
            <person name="Calvo S."/>
            <person name="Camarata J."/>
            <person name="Campo K."/>
            <person name="Chang J."/>
            <person name="Cheshatsang Y."/>
            <person name="Citroen M."/>
            <person name="Collymore A."/>
            <person name="Considine T."/>
            <person name="Cook A."/>
            <person name="Cooke P."/>
            <person name="Corum B."/>
            <person name="Cuomo C."/>
            <person name="David R."/>
            <person name="Dawoe T."/>
            <person name="Degray S."/>
            <person name="Dodge S."/>
            <person name="Dooley K."/>
            <person name="Dorje P."/>
            <person name="Dorjee K."/>
            <person name="Dorris L."/>
            <person name="Duffey N."/>
            <person name="Dupes A."/>
            <person name="Elkins T."/>
            <person name="Engels R."/>
            <person name="Erickson J."/>
            <person name="Farina A."/>
            <person name="Faro S."/>
            <person name="Ferreira P."/>
            <person name="Fischer H."/>
            <person name="Fitzgerald M."/>
            <person name="Foley K."/>
            <person name="Gage D."/>
            <person name="Galagan J."/>
            <person name="Gearin G."/>
            <person name="Gnerre S."/>
            <person name="Gnirke A."/>
            <person name="Goyette A."/>
            <person name="Graham J."/>
            <person name="Grandbois E."/>
            <person name="Gyaltsen K."/>
            <person name="Hafez N."/>
            <person name="Hagopian D."/>
            <person name="Hagos B."/>
            <person name="Hall J."/>
            <person name="Hatcher B."/>
            <person name="Heller A."/>
            <person name="Higgins H."/>
            <person name="Honan T."/>
            <person name="Horn A."/>
            <person name="Houde N."/>
            <person name="Hughes L."/>
            <person name="Hulme W."/>
            <person name="Husby E."/>
            <person name="Iliev I."/>
            <person name="Jaffe D."/>
            <person name="Jones C."/>
            <person name="Kamal M."/>
            <person name="Kamat A."/>
            <person name="Kamvysselis M."/>
            <person name="Karlsson E."/>
            <person name="Kells C."/>
            <person name="Kieu A."/>
            <person name="Kisner P."/>
            <person name="Kodira C."/>
            <person name="Kulbokas E."/>
            <person name="Labutti K."/>
            <person name="Lama D."/>
            <person name="Landers T."/>
            <person name="Leger J."/>
            <person name="Levine S."/>
            <person name="Lewis D."/>
            <person name="Lewis T."/>
            <person name="Lindblad-toh K."/>
            <person name="Liu X."/>
            <person name="Lokyitsang T."/>
            <person name="Lokyitsang Y."/>
            <person name="Lucien O."/>
            <person name="Lui A."/>
            <person name="Ma L.J."/>
            <person name="Mabbitt R."/>
            <person name="Macdonald J."/>
            <person name="Maclean C."/>
            <person name="Major J."/>
            <person name="Manning J."/>
            <person name="Marabella R."/>
            <person name="Maru K."/>
            <person name="Matthews C."/>
            <person name="Mauceli E."/>
            <person name="Mccarthy M."/>
            <person name="Mcdonough S."/>
            <person name="Mcghee T."/>
            <person name="Meldrim J."/>
            <person name="Meneus L."/>
            <person name="Mesirov J."/>
            <person name="Mihalev A."/>
            <person name="Mihova T."/>
            <person name="Mikkelsen T."/>
            <person name="Mlenga V."/>
            <person name="Moru K."/>
            <person name="Mozes J."/>
            <person name="Mulrain L."/>
            <person name="Munson G."/>
            <person name="Naylor J."/>
            <person name="Newes C."/>
            <person name="Nguyen C."/>
            <person name="Nguyen N."/>
            <person name="Nguyen T."/>
            <person name="Nicol R."/>
            <person name="Nielsen C."/>
            <person name="Nizzari M."/>
            <person name="Norbu C."/>
            <person name="Norbu N."/>
            <person name="O'donnell P."/>
            <person name="Okoawo O."/>
            <person name="O'leary S."/>
            <person name="Omotosho B."/>
            <person name="O'neill K."/>
            <person name="Osman S."/>
            <person name="Parker S."/>
            <person name="Perrin D."/>
            <person name="Phunkhang P."/>
            <person name="Piqani B."/>
            <person name="Purcell S."/>
            <person name="Rachupka T."/>
            <person name="Ramasamy U."/>
            <person name="Rameau R."/>
            <person name="Ray V."/>
            <person name="Raymond C."/>
            <person name="Retta R."/>
            <person name="Richardson S."/>
            <person name="Rise C."/>
            <person name="Rodriguez J."/>
            <person name="Rogers J."/>
            <person name="Rogov P."/>
            <person name="Rutman M."/>
            <person name="Schupbach R."/>
            <person name="Seaman C."/>
            <person name="Settipalli S."/>
            <person name="Sharpe T."/>
            <person name="Sheridan J."/>
            <person name="Sherpa N."/>
            <person name="Shi J."/>
            <person name="Smirnov S."/>
            <person name="Smith C."/>
            <person name="Sougnez C."/>
            <person name="Spencer B."/>
            <person name="Stalker J."/>
            <person name="Stange-thomann N."/>
            <person name="Stavropoulos S."/>
            <person name="Stetson K."/>
            <person name="Stone C."/>
            <person name="Stone S."/>
            <person name="Stubbs M."/>
            <person name="Talamas J."/>
            <person name="Tchuinga P."/>
            <person name="Tenzing P."/>
            <person name="Tesfaye S."/>
            <person name="Theodore J."/>
            <person name="Thoulutsang Y."/>
            <person name="Topham K."/>
            <person name="Towey S."/>
            <person name="Tsamla T."/>
            <person name="Tsomo N."/>
            <person name="Vallee D."/>
            <person name="Vassiliev H."/>
            <person name="Venkataraman V."/>
            <person name="Vinson J."/>
            <person name="Vo A."/>
            <person name="Wade C."/>
            <person name="Wang S."/>
            <person name="Wangchuk T."/>
            <person name="Wangdi T."/>
            <person name="Whittaker C."/>
            <person name="Wilkinson J."/>
            <person name="Wu Y."/>
            <person name="Wyman D."/>
            <person name="Yadav S."/>
            <person name="Yang S."/>
            <person name="Yang X."/>
            <person name="Yeager S."/>
            <person name="Yee E."/>
            <person name="Young G."/>
            <person name="Zainoun J."/>
            <person name="Zembeck L."/>
            <person name="Zimmer A."/>
            <person name="Zody M."/>
            <person name="Lander E."/>
        </authorList>
    </citation>
    <scope>NUCLEOTIDE SEQUENCE [LARGE SCALE GENOMIC DNA]</scope>
</reference>
<keyword evidence="15" id="KW-1185">Reference proteome</keyword>
<dbReference type="Pfam" id="PF03155">
    <property type="entry name" value="Alg6_Alg8"/>
    <property type="match status" value="1"/>
</dbReference>
<feature type="transmembrane region" description="Helical" evidence="12">
    <location>
        <begin position="285"/>
        <end position="305"/>
    </location>
</feature>
<feature type="signal peptide" evidence="13">
    <location>
        <begin position="1"/>
        <end position="23"/>
    </location>
</feature>
<dbReference type="UniPathway" id="UPA00378"/>
<dbReference type="STRING" id="51511.ENSCSAVP00000001180"/>
<evidence type="ECO:0000256" key="13">
    <source>
        <dbReference type="SAM" id="SignalP"/>
    </source>
</evidence>
<name>H2Y782_CIOSA</name>
<evidence type="ECO:0000256" key="5">
    <source>
        <dbReference type="ARBA" id="ARBA00022679"/>
    </source>
</evidence>
<dbReference type="eggNOG" id="KOG2575">
    <property type="taxonomic scope" value="Eukaryota"/>
</dbReference>
<dbReference type="FunCoup" id="H2Y782">
    <property type="interactions" value="747"/>
</dbReference>
<evidence type="ECO:0000256" key="9">
    <source>
        <dbReference type="ARBA" id="ARBA00023136"/>
    </source>
</evidence>
<feature type="transmembrane region" description="Helical" evidence="12">
    <location>
        <begin position="311"/>
        <end position="329"/>
    </location>
</feature>
<evidence type="ECO:0000256" key="1">
    <source>
        <dbReference type="ARBA" id="ARBA00004477"/>
    </source>
</evidence>
<dbReference type="Ensembl" id="ENSCSAVT00000001193.1">
    <property type="protein sequence ID" value="ENSCSAVP00000001180.1"/>
    <property type="gene ID" value="ENSCSAVG00000000663.1"/>
</dbReference>
<keyword evidence="8 12" id="KW-1133">Transmembrane helix</keyword>
<evidence type="ECO:0000256" key="10">
    <source>
        <dbReference type="ARBA" id="ARBA00044720"/>
    </source>
</evidence>
<dbReference type="Proteomes" id="UP000007875">
    <property type="component" value="Unassembled WGS sequence"/>
</dbReference>
<comment type="function">
    <text evidence="10">Dolichyl pyrophosphate Man9GlcNAc2 alpha-1,3-glucosyltransferase that operates in the biosynthetic pathway of dolichol-linked oligosaccharides, the glycan precursors employed in protein asparagine (N)-glycosylation. The assembly of dolichol-linked oligosaccharides begins on the cytosolic side of the endoplasmic reticulum membrane and finishes in its lumen. The sequential addition of sugars to dolichol pyrophosphate produces dolichol-linked oligosaccharides containing fourteen sugars, including two GlcNAcs, nine mannoses and three glucoses. Once assembled, the oligosaccharide is transferred from the lipid to nascent proteins by oligosaccharyltransferases. In the lumen of the endoplasmic reticulum, adds the first glucose residue from dolichyl phosphate glucose (Dol-P-Glc) onto the lipid-linked oligosaccharide intermediate Man(9)GlcNAc(2)-PP-Dol to produce Glc(1)Man(9)GlcNAc(2)-PP-Dol. Glc(1)Man(9)GlcNAc(2)-PP-Dol is a substrate for ALG8, the following enzyme in the biosynthetic pathway.</text>
</comment>
<evidence type="ECO:0000313" key="14">
    <source>
        <dbReference type="Ensembl" id="ENSCSAVP00000001180.1"/>
    </source>
</evidence>
<reference evidence="14" key="3">
    <citation type="submission" date="2025-09" db="UniProtKB">
        <authorList>
            <consortium name="Ensembl"/>
        </authorList>
    </citation>
    <scope>IDENTIFICATION</scope>
</reference>
<evidence type="ECO:0000256" key="3">
    <source>
        <dbReference type="ARBA" id="ARBA00008715"/>
    </source>
</evidence>
<evidence type="ECO:0000256" key="2">
    <source>
        <dbReference type="ARBA" id="ARBA00004922"/>
    </source>
</evidence>
<keyword evidence="5 12" id="KW-0808">Transferase</keyword>
<evidence type="ECO:0000256" key="6">
    <source>
        <dbReference type="ARBA" id="ARBA00022692"/>
    </source>
</evidence>